<reference evidence="1" key="2">
    <citation type="submission" date="2020-09" db="EMBL/GenBank/DDBJ databases">
        <authorList>
            <person name="Sun Q."/>
            <person name="Zhou Y."/>
        </authorList>
    </citation>
    <scope>NUCLEOTIDE SEQUENCE</scope>
    <source>
        <strain evidence="1">CGMCC 1.12921</strain>
    </source>
</reference>
<dbReference type="Proteomes" id="UP000613582">
    <property type="component" value="Unassembled WGS sequence"/>
</dbReference>
<reference evidence="1" key="1">
    <citation type="journal article" date="2014" name="Int. J. Syst. Evol. Microbiol.">
        <title>Complete genome sequence of Corynebacterium casei LMG S-19264T (=DSM 44701T), isolated from a smear-ripened cheese.</title>
        <authorList>
            <consortium name="US DOE Joint Genome Institute (JGI-PGF)"/>
            <person name="Walter F."/>
            <person name="Albersmeier A."/>
            <person name="Kalinowski J."/>
            <person name="Ruckert C."/>
        </authorList>
    </citation>
    <scope>NUCLEOTIDE SEQUENCE</scope>
    <source>
        <strain evidence="1">CGMCC 1.12921</strain>
    </source>
</reference>
<proteinExistence type="predicted"/>
<comment type="caution">
    <text evidence="1">The sequence shown here is derived from an EMBL/GenBank/DDBJ whole genome shotgun (WGS) entry which is preliminary data.</text>
</comment>
<sequence>MIWNEAPIADVLAKDEFYTHELFIWFWHTYGYDQVSKMPEWVSQQDRFAECFDGKAKGKCGFKSSSSIRKALEKNSTAELSESTLKKLFEGGPPPEAITFAMKSLGTCFGDDPSLPTLDELGLFAGEFDIQVCSKPATELELRPEKLGDDLAAYRSWGVALRRYMSRPGVFDRRKECRVAPIAARPLMQEYLGRVEKREREIAAYENRSVAERVAGLNAMQIAYSLVYRTNSGEHEPTRPMPQGSFDWQANYAQKVRDGYPEPGIPQAVMDWALEQPLTRFEPVEDPFEARYRLHEAELTDEIWARHVASRLNKLAPQTPRIRVNEGCDILMNIVRNDIQFGKRTPQTRGEAEYYRLVSQSRPSWAQIMCNETPAAIFENAKTRYEVTQREKAEKANRLAEPQAPNEWDEILKGLNDYANRPSSKSGPYQPPTTRCYTTGYTESGLANRVCFEN</sequence>
<organism evidence="1 2">
    <name type="scientific">Aquisalinus flavus</name>
    <dbReference type="NCBI Taxonomy" id="1526572"/>
    <lineage>
        <taxon>Bacteria</taxon>
        <taxon>Pseudomonadati</taxon>
        <taxon>Pseudomonadota</taxon>
        <taxon>Alphaproteobacteria</taxon>
        <taxon>Parvularculales</taxon>
        <taxon>Parvularculaceae</taxon>
        <taxon>Aquisalinus</taxon>
    </lineage>
</organism>
<gene>
    <name evidence="1" type="ORF">GCM10011342_19090</name>
</gene>
<name>A0A8J2V1Q3_9PROT</name>
<keyword evidence="2" id="KW-1185">Reference proteome</keyword>
<protein>
    <submittedName>
        <fullName evidence="1">Uncharacterized protein</fullName>
    </submittedName>
</protein>
<dbReference type="AlphaFoldDB" id="A0A8J2V1Q3"/>
<accession>A0A8J2V1Q3</accession>
<evidence type="ECO:0000313" key="1">
    <source>
        <dbReference type="EMBL" id="GGD10403.1"/>
    </source>
</evidence>
<dbReference type="EMBL" id="BMGH01000001">
    <property type="protein sequence ID" value="GGD10403.1"/>
    <property type="molecule type" value="Genomic_DNA"/>
</dbReference>
<evidence type="ECO:0000313" key="2">
    <source>
        <dbReference type="Proteomes" id="UP000613582"/>
    </source>
</evidence>